<dbReference type="EMBL" id="KZ293424">
    <property type="protein sequence ID" value="PBK71213.1"/>
    <property type="molecule type" value="Genomic_DNA"/>
</dbReference>
<gene>
    <name evidence="1" type="ORF">ARMSODRAFT_954982</name>
</gene>
<dbReference type="Proteomes" id="UP000218334">
    <property type="component" value="Unassembled WGS sequence"/>
</dbReference>
<dbReference type="AlphaFoldDB" id="A0A2H3C518"/>
<sequence length="232" mass="25946">MANLLRTAKSSSNWTISELDAYHIEIVSVDPLDFFGVQALPPPQVDPEILDHVEATDMIQDKNAELVGLLDLESAAVDFAVELFKMLGYVKRDRLARTRVDLPLLICGEYRHARTDVCLVDCSQNDILLLVQEDNEAQLVAEAVAAFAQNNQSRRDVGLPLLDEKVCETIASSSSIQLLPSVDYGWNRDVRYDAHFLQGPCLPKPPISYPQWHLSSRAHAGYLLRCPCPTSW</sequence>
<accession>A0A2H3C518</accession>
<evidence type="ECO:0000313" key="2">
    <source>
        <dbReference type="Proteomes" id="UP000218334"/>
    </source>
</evidence>
<name>A0A2H3C518_9AGAR</name>
<organism evidence="1 2">
    <name type="scientific">Armillaria solidipes</name>
    <dbReference type="NCBI Taxonomy" id="1076256"/>
    <lineage>
        <taxon>Eukaryota</taxon>
        <taxon>Fungi</taxon>
        <taxon>Dikarya</taxon>
        <taxon>Basidiomycota</taxon>
        <taxon>Agaricomycotina</taxon>
        <taxon>Agaricomycetes</taxon>
        <taxon>Agaricomycetidae</taxon>
        <taxon>Agaricales</taxon>
        <taxon>Marasmiineae</taxon>
        <taxon>Physalacriaceae</taxon>
        <taxon>Armillaria</taxon>
    </lineage>
</organism>
<reference evidence="2" key="1">
    <citation type="journal article" date="2017" name="Nat. Ecol. Evol.">
        <title>Genome expansion and lineage-specific genetic innovations in the forest pathogenic fungi Armillaria.</title>
        <authorList>
            <person name="Sipos G."/>
            <person name="Prasanna A.N."/>
            <person name="Walter M.C."/>
            <person name="O'Connor E."/>
            <person name="Balint B."/>
            <person name="Krizsan K."/>
            <person name="Kiss B."/>
            <person name="Hess J."/>
            <person name="Varga T."/>
            <person name="Slot J."/>
            <person name="Riley R."/>
            <person name="Boka B."/>
            <person name="Rigling D."/>
            <person name="Barry K."/>
            <person name="Lee J."/>
            <person name="Mihaltcheva S."/>
            <person name="LaButti K."/>
            <person name="Lipzen A."/>
            <person name="Waldron R."/>
            <person name="Moloney N.M."/>
            <person name="Sperisen C."/>
            <person name="Kredics L."/>
            <person name="Vagvoelgyi C."/>
            <person name="Patrignani A."/>
            <person name="Fitzpatrick D."/>
            <person name="Nagy I."/>
            <person name="Doyle S."/>
            <person name="Anderson J.B."/>
            <person name="Grigoriev I.V."/>
            <person name="Gueldener U."/>
            <person name="Muensterkoetter M."/>
            <person name="Nagy L.G."/>
        </authorList>
    </citation>
    <scope>NUCLEOTIDE SEQUENCE [LARGE SCALE GENOMIC DNA]</scope>
    <source>
        <strain evidence="2">28-4</strain>
    </source>
</reference>
<evidence type="ECO:0000313" key="1">
    <source>
        <dbReference type="EMBL" id="PBK71213.1"/>
    </source>
</evidence>
<protein>
    <submittedName>
        <fullName evidence="1">Uncharacterized protein</fullName>
    </submittedName>
</protein>
<keyword evidence="2" id="KW-1185">Reference proteome</keyword>
<proteinExistence type="predicted"/>